<dbReference type="NCBIfam" id="NF033766">
    <property type="entry name" value="choice_anch_G"/>
    <property type="match status" value="1"/>
</dbReference>
<feature type="chain" id="PRO_5039163902" description="Choice-of-anchor G family protein" evidence="2">
    <location>
        <begin position="37"/>
        <end position="730"/>
    </location>
</feature>
<sequence length="730" mass="71480">MTTRSRSSNRRRATLGAVAAATAVGLTVLITAPGTAVPVDPDELAEAHGQLIDTDIISADLLDVSSARSTYPSSPTADHTPLDVAALQALNVQLPNVSLPLISGDDGNGLLHLGEVGALNAFGHAPSYDSGVASAGAVGEDGAINVDPANPGAYGNARVSLTPLLRQLGLSDVTDEVVDDLSLELGALASRAEADSETVSSDYVVADGVLTLSSPALADLSDALEAAVDGSGSALEDAIGDEGLAGELAKIGVNVNAGIASVGVGGADTTVSVEVRDALNSVVENAVRDKLEDKSGIVSIDIAEGDIAIDLAKIVEGGNGEDLNGLAPNTKVLTSSTISTITTAVADALGALSGRVNETLTEALNDVHVKIELPGRISALGVPAVTGTVTVDATLGQLAGTDSSQPTVTTDLSLLGVPVGTVLGAITKPVIDAVLAVTKPVVGSIITATAEEVSGSVTGLIDPVLRTLDPVFGALDEVIDLTINEQFTTPVPQQGDRAEAFAAAAAPRDMFTVNAVSLEVLPGADAVDVNLASSSVRTSAEDEADPDANTNAAASASASATADDDGNPAAQAASEAAADNDANTTASAAADVNAEAAAESAATEDASSQASADSTTDPSASSTAASQAAAQADNTDDTNAEASAAADAGPAAAAEAASTADSSNEASAQAAADADASTDPDAAADPDANADPDAAADPDASADPDAAADPDATADSSTQASVEAAANADA</sequence>
<name>A0A269Z4W1_9MICO</name>
<dbReference type="RefSeq" id="WP_141236377.1">
    <property type="nucleotide sequence ID" value="NZ_NCWY01000025.1"/>
</dbReference>
<gene>
    <name evidence="3" type="ORF">B8X04_16770</name>
</gene>
<evidence type="ECO:0000256" key="1">
    <source>
        <dbReference type="SAM" id="MobiDB-lite"/>
    </source>
</evidence>
<protein>
    <recommendedName>
        <fullName evidence="5">Choice-of-anchor G family protein</fullName>
    </recommendedName>
</protein>
<dbReference type="InterPro" id="IPR047900">
    <property type="entry name" value="Choice_anch_G"/>
</dbReference>
<feature type="compositionally biased region" description="Acidic residues" evidence="1">
    <location>
        <begin position="676"/>
        <end position="708"/>
    </location>
</feature>
<evidence type="ECO:0008006" key="5">
    <source>
        <dbReference type="Google" id="ProtNLM"/>
    </source>
</evidence>
<reference evidence="3 4" key="1">
    <citation type="submission" date="2017-04" db="EMBL/GenBank/DDBJ databases">
        <title>Kefir bacterial isolates.</title>
        <authorList>
            <person name="Kim Y."/>
            <person name="Blasche S."/>
            <person name="Patil K.R."/>
        </authorList>
    </citation>
    <scope>NUCLEOTIDE SEQUENCE [LARGE SCALE GENOMIC DNA]</scope>
    <source>
        <strain evidence="3 4">OG2</strain>
    </source>
</reference>
<feature type="signal peptide" evidence="2">
    <location>
        <begin position="1"/>
        <end position="36"/>
    </location>
</feature>
<feature type="non-terminal residue" evidence="3">
    <location>
        <position position="730"/>
    </location>
</feature>
<accession>A0A269Z4W1</accession>
<dbReference type="Proteomes" id="UP000216867">
    <property type="component" value="Unassembled WGS sequence"/>
</dbReference>
<feature type="compositionally biased region" description="Low complexity" evidence="1">
    <location>
        <begin position="709"/>
        <end position="721"/>
    </location>
</feature>
<feature type="region of interest" description="Disordered" evidence="1">
    <location>
        <begin position="537"/>
        <end position="730"/>
    </location>
</feature>
<evidence type="ECO:0000313" key="4">
    <source>
        <dbReference type="Proteomes" id="UP000216867"/>
    </source>
</evidence>
<proteinExistence type="predicted"/>
<keyword evidence="2" id="KW-0732">Signal</keyword>
<comment type="caution">
    <text evidence="3">The sequence shown here is derived from an EMBL/GenBank/DDBJ whole genome shotgun (WGS) entry which is preliminary data.</text>
</comment>
<evidence type="ECO:0000313" key="3">
    <source>
        <dbReference type="EMBL" id="PAK92620.1"/>
    </source>
</evidence>
<dbReference type="EMBL" id="NCWY01000025">
    <property type="protein sequence ID" value="PAK92620.1"/>
    <property type="molecule type" value="Genomic_DNA"/>
</dbReference>
<evidence type="ECO:0000256" key="2">
    <source>
        <dbReference type="SAM" id="SignalP"/>
    </source>
</evidence>
<organism evidence="3 4">
    <name type="scientific">Brevibacterium casei</name>
    <dbReference type="NCBI Taxonomy" id="33889"/>
    <lineage>
        <taxon>Bacteria</taxon>
        <taxon>Bacillati</taxon>
        <taxon>Actinomycetota</taxon>
        <taxon>Actinomycetes</taxon>
        <taxon>Micrococcales</taxon>
        <taxon>Brevibacteriaceae</taxon>
        <taxon>Brevibacterium</taxon>
    </lineage>
</organism>
<feature type="compositionally biased region" description="Low complexity" evidence="1">
    <location>
        <begin position="547"/>
        <end position="633"/>
    </location>
</feature>
<dbReference type="AlphaFoldDB" id="A0A269Z4W1"/>
<feature type="compositionally biased region" description="Low complexity" evidence="1">
    <location>
        <begin position="640"/>
        <end position="675"/>
    </location>
</feature>